<dbReference type="GO" id="GO:0042600">
    <property type="term" value="C:egg chorion"/>
    <property type="evidence" value="ECO:0007669"/>
    <property type="project" value="InterPro"/>
</dbReference>
<dbReference type="GO" id="GO:0007304">
    <property type="term" value="P:chorion-containing eggshell formation"/>
    <property type="evidence" value="ECO:0007669"/>
    <property type="project" value="InterPro"/>
</dbReference>
<dbReference type="InterPro" id="IPR002635">
    <property type="entry name" value="Chorion"/>
</dbReference>
<comment type="similarity">
    <text evidence="2 4">Belongs to the chorion protein family.</text>
</comment>
<dbReference type="GO" id="GO:0005213">
    <property type="term" value="F:structural constituent of egg chorion"/>
    <property type="evidence" value="ECO:0007669"/>
    <property type="project" value="InterPro"/>
</dbReference>
<evidence type="ECO:0000256" key="2">
    <source>
        <dbReference type="ARBA" id="ARBA00005906"/>
    </source>
</evidence>
<keyword evidence="3" id="KW-0677">Repeat</keyword>
<protein>
    <submittedName>
        <fullName evidence="5">Chorion class A</fullName>
    </submittedName>
</protein>
<evidence type="ECO:0000256" key="4">
    <source>
        <dbReference type="RuleBase" id="RU004378"/>
    </source>
</evidence>
<evidence type="ECO:0000256" key="3">
    <source>
        <dbReference type="ARBA" id="ARBA00022737"/>
    </source>
</evidence>
<organism evidence="5">
    <name type="scientific">Bombyx mori</name>
    <name type="common">Silk moth</name>
    <dbReference type="NCBI Taxonomy" id="7091"/>
    <lineage>
        <taxon>Eukaryota</taxon>
        <taxon>Metazoa</taxon>
        <taxon>Ecdysozoa</taxon>
        <taxon>Arthropoda</taxon>
        <taxon>Hexapoda</taxon>
        <taxon>Insecta</taxon>
        <taxon>Pterygota</taxon>
        <taxon>Neoptera</taxon>
        <taxon>Endopterygota</taxon>
        <taxon>Lepidoptera</taxon>
        <taxon>Glossata</taxon>
        <taxon>Ditrysia</taxon>
        <taxon>Bombycoidea</taxon>
        <taxon>Bombycidae</taxon>
        <taxon>Bombycinae</taxon>
        <taxon>Bombyx</taxon>
    </lineage>
</organism>
<dbReference type="EMBL" id="AB999997">
    <property type="protein sequence ID" value="BAS21370.1"/>
    <property type="molecule type" value="Genomic_DNA"/>
</dbReference>
<gene>
    <name evidence="5" type="primary">BmCho-5</name>
</gene>
<evidence type="ECO:0000313" key="5">
    <source>
        <dbReference type="EMBL" id="BAS21370.1"/>
    </source>
</evidence>
<name>A0A0K2S3G9_BOMMO</name>
<dbReference type="Pfam" id="PF01723">
    <property type="entry name" value="Chorion_1"/>
    <property type="match status" value="1"/>
</dbReference>
<reference evidence="5" key="1">
    <citation type="journal article" date="2015" name="Sci. Data">
        <title>Construction, complete sequence, and annotation of a BAC contig covering the silkworm chorion locus.</title>
        <authorList>
            <person name="Chen Z."/>
            <person name="Nohata J."/>
            <person name="Guo H."/>
            <person name="Li S."/>
            <person name="Liu J."/>
            <person name="Guo Y."/>
            <person name="Yamamoto K."/>
            <person name="Kadono-Okuda K."/>
            <person name="Liu C."/>
            <person name="Arunkumar K.P."/>
            <person name="Nagaraju J."/>
            <person name="Zhang Y."/>
            <person name="Liu S."/>
            <person name="Labropoulou V."/>
            <person name="Swevers L."/>
            <person name="Tsitoura P."/>
            <person name="Iatrou K."/>
            <person name="Gopinathan K.P."/>
            <person name="Goldsmith M.R."/>
            <person name="Xia Q."/>
            <person name="Mita K."/>
        </authorList>
    </citation>
    <scope>NUCLEOTIDE SEQUENCE</scope>
</reference>
<evidence type="ECO:0000256" key="1">
    <source>
        <dbReference type="ARBA" id="ARBA00003434"/>
    </source>
</evidence>
<proteinExistence type="inferred from homology"/>
<sequence>MGGRAHSPPDIKWLLEPIDIYNKNWYPPAWDSNTGASLHTNAPDVPLGHDDNTGAVVGEFSAVGAGGINYGCGDGGVGIIAEDRGLGYGAGYRLYVMEALWRLHQTRLRLRLQ</sequence>
<comment type="function">
    <text evidence="1">This protein is one of many from the eggshell of the silk moth.</text>
</comment>
<dbReference type="AlphaFoldDB" id="A0A0K2S3G9"/>
<accession>A0A0K2S3G9</accession>